<dbReference type="AlphaFoldDB" id="A0AAV9W1V2"/>
<proteinExistence type="predicted"/>
<accession>A0AAV9W1V2</accession>
<keyword evidence="3" id="KW-1185">Reference proteome</keyword>
<reference evidence="2 3" key="1">
    <citation type="submission" date="2023-08" db="EMBL/GenBank/DDBJ databases">
        <authorList>
            <person name="Palmer J.M."/>
        </authorList>
    </citation>
    <scope>NUCLEOTIDE SEQUENCE [LARGE SCALE GENOMIC DNA]</scope>
    <source>
        <strain evidence="2 3">TWF481</strain>
    </source>
</reference>
<evidence type="ECO:0000256" key="1">
    <source>
        <dbReference type="SAM" id="MobiDB-lite"/>
    </source>
</evidence>
<dbReference type="EMBL" id="JAVHJL010000007">
    <property type="protein sequence ID" value="KAK6500474.1"/>
    <property type="molecule type" value="Genomic_DNA"/>
</dbReference>
<name>A0AAV9W1V2_9PEZI</name>
<organism evidence="2 3">
    <name type="scientific">Arthrobotrys musiformis</name>
    <dbReference type="NCBI Taxonomy" id="47236"/>
    <lineage>
        <taxon>Eukaryota</taxon>
        <taxon>Fungi</taxon>
        <taxon>Dikarya</taxon>
        <taxon>Ascomycota</taxon>
        <taxon>Pezizomycotina</taxon>
        <taxon>Orbiliomycetes</taxon>
        <taxon>Orbiliales</taxon>
        <taxon>Orbiliaceae</taxon>
        <taxon>Arthrobotrys</taxon>
    </lineage>
</organism>
<protein>
    <submittedName>
        <fullName evidence="2">Uncharacterized protein</fullName>
    </submittedName>
</protein>
<comment type="caution">
    <text evidence="2">The sequence shown here is derived from an EMBL/GenBank/DDBJ whole genome shotgun (WGS) entry which is preliminary data.</text>
</comment>
<gene>
    <name evidence="2" type="ORF">TWF481_010817</name>
</gene>
<feature type="region of interest" description="Disordered" evidence="1">
    <location>
        <begin position="1"/>
        <end position="26"/>
    </location>
</feature>
<dbReference type="Proteomes" id="UP001370758">
    <property type="component" value="Unassembled WGS sequence"/>
</dbReference>
<evidence type="ECO:0000313" key="3">
    <source>
        <dbReference type="Proteomes" id="UP001370758"/>
    </source>
</evidence>
<evidence type="ECO:0000313" key="2">
    <source>
        <dbReference type="EMBL" id="KAK6500474.1"/>
    </source>
</evidence>
<sequence>MGLPDRIHGHAQQRRPDNANANRAPGDAPYSILLQENKMLRITILELQIAQCRNLALIDRFINGHVDDDGHGRTVPSHRQMLLKSKIEGLEVKLLELRGEGTENLGPGGGNAG</sequence>